<feature type="region of interest" description="Disordered" evidence="1">
    <location>
        <begin position="392"/>
        <end position="411"/>
    </location>
</feature>
<sequence>MLETEEVDDDYFTPVASASLANIFGKPVTDELSENESLKYTPTKPINVKQQPEDSKATSCVLFACALVGYEWHNNVYSQKGRLGFALVKIIKTGSHNIILYDSNKTTLSNTSVTTNLNVIVKSNNYISYYDDQIKYWSLNGAENEIKKISDLLKMLGVTINTSTETDINPPEPVKTKEMMLVQEESKQERESDTDSSVNRKTKASILNRMANMGHSVLPPNAMPANKTSDSSDTNDTIDHHIKAVRHKPIKGVIKRNSADKSSLDHQKVVEVYSYVENPRIGHTTEIKNANSFISDQLMPLANTTIVTSPSGNDMNLFITEQRISNSELRINMGRITDKVDHIINKINTLELKDQNEGTSNVNTDILHKLLREYEKKIKKYEDLLQKMGTSMSTHSLSASSDAQSNQKNEEALQNKIEELQNIIKEKDGVVLLLQNEVQTVKDTKEQQKKVLQKNVCELEADLLTNKIVLKELTEANEKLSTSSTGSDIENKIKSLMNDTYQAVAMNFENGETYSGESIKKTIAMVIKKVTIKALNEPK</sequence>
<reference evidence="2 3" key="1">
    <citation type="journal article" date="2015" name="Genome Biol. Evol.">
        <title>The genome of winter moth (Operophtera brumata) provides a genomic perspective on sexual dimorphism and phenology.</title>
        <authorList>
            <person name="Derks M.F."/>
            <person name="Smit S."/>
            <person name="Salis L."/>
            <person name="Schijlen E."/>
            <person name="Bossers A."/>
            <person name="Mateman C."/>
            <person name="Pijl A.S."/>
            <person name="de Ridder D."/>
            <person name="Groenen M.A."/>
            <person name="Visser M.E."/>
            <person name="Megens H.J."/>
        </authorList>
    </citation>
    <scope>NUCLEOTIDE SEQUENCE [LARGE SCALE GENOMIC DNA]</scope>
    <source>
        <strain evidence="2">WM2013NL</strain>
        <tissue evidence="2">Head and thorax</tissue>
    </source>
</reference>
<keyword evidence="2" id="KW-0413">Isomerase</keyword>
<feature type="region of interest" description="Disordered" evidence="1">
    <location>
        <begin position="214"/>
        <end position="236"/>
    </location>
</feature>
<feature type="compositionally biased region" description="Low complexity" evidence="1">
    <location>
        <begin position="392"/>
        <end position="405"/>
    </location>
</feature>
<accession>A0A0L7KTH2</accession>
<keyword evidence="3" id="KW-1185">Reference proteome</keyword>
<proteinExistence type="predicted"/>
<protein>
    <submittedName>
        <fullName evidence="2">Peptidyl-prolyl cis-trans isomerase</fullName>
    </submittedName>
</protein>
<comment type="caution">
    <text evidence="2">The sequence shown here is derived from an EMBL/GenBank/DDBJ whole genome shotgun (WGS) entry which is preliminary data.</text>
</comment>
<dbReference type="STRING" id="104452.A0A0L7KTH2"/>
<dbReference type="PANTHER" id="PTHR44927">
    <property type="entry name" value="FK506-BINDING PROTEIN 15"/>
    <property type="match status" value="1"/>
</dbReference>
<dbReference type="EMBL" id="JTDY01006025">
    <property type="protein sequence ID" value="KOB66356.1"/>
    <property type="molecule type" value="Genomic_DNA"/>
</dbReference>
<evidence type="ECO:0000256" key="1">
    <source>
        <dbReference type="SAM" id="MobiDB-lite"/>
    </source>
</evidence>
<dbReference type="GO" id="GO:0016853">
    <property type="term" value="F:isomerase activity"/>
    <property type="evidence" value="ECO:0007669"/>
    <property type="project" value="UniProtKB-KW"/>
</dbReference>
<evidence type="ECO:0000313" key="2">
    <source>
        <dbReference type="EMBL" id="KOB66356.1"/>
    </source>
</evidence>
<gene>
    <name evidence="2" type="ORF">OBRU01_21322</name>
</gene>
<evidence type="ECO:0000313" key="3">
    <source>
        <dbReference type="Proteomes" id="UP000037510"/>
    </source>
</evidence>
<dbReference type="Proteomes" id="UP000037510">
    <property type="component" value="Unassembled WGS sequence"/>
</dbReference>
<name>A0A0L7KTH2_OPEBR</name>
<dbReference type="AlphaFoldDB" id="A0A0L7KTH2"/>
<organism evidence="2 3">
    <name type="scientific">Operophtera brumata</name>
    <name type="common">Winter moth</name>
    <name type="synonym">Phalaena brumata</name>
    <dbReference type="NCBI Taxonomy" id="104452"/>
    <lineage>
        <taxon>Eukaryota</taxon>
        <taxon>Metazoa</taxon>
        <taxon>Ecdysozoa</taxon>
        <taxon>Arthropoda</taxon>
        <taxon>Hexapoda</taxon>
        <taxon>Insecta</taxon>
        <taxon>Pterygota</taxon>
        <taxon>Neoptera</taxon>
        <taxon>Endopterygota</taxon>
        <taxon>Lepidoptera</taxon>
        <taxon>Glossata</taxon>
        <taxon>Ditrysia</taxon>
        <taxon>Geometroidea</taxon>
        <taxon>Geometridae</taxon>
        <taxon>Larentiinae</taxon>
        <taxon>Operophtera</taxon>
    </lineage>
</organism>
<dbReference type="PANTHER" id="PTHR44927:SF1">
    <property type="entry name" value="FK506-BINDING PROTEIN 15"/>
    <property type="match status" value="1"/>
</dbReference>